<accession>A0A0F9QMI2</accession>
<dbReference type="AlphaFoldDB" id="A0A0F9QMI2"/>
<evidence type="ECO:0000313" key="1">
    <source>
        <dbReference type="EMBL" id="KKN14291.1"/>
    </source>
</evidence>
<organism evidence="1">
    <name type="scientific">marine sediment metagenome</name>
    <dbReference type="NCBI Taxonomy" id="412755"/>
    <lineage>
        <taxon>unclassified sequences</taxon>
        <taxon>metagenomes</taxon>
        <taxon>ecological metagenomes</taxon>
    </lineage>
</organism>
<reference evidence="1" key="1">
    <citation type="journal article" date="2015" name="Nature">
        <title>Complex archaea that bridge the gap between prokaryotes and eukaryotes.</title>
        <authorList>
            <person name="Spang A."/>
            <person name="Saw J.H."/>
            <person name="Jorgensen S.L."/>
            <person name="Zaremba-Niedzwiedzka K."/>
            <person name="Martijn J."/>
            <person name="Lind A.E."/>
            <person name="van Eijk R."/>
            <person name="Schleper C."/>
            <person name="Guy L."/>
            <person name="Ettema T.J."/>
        </authorList>
    </citation>
    <scope>NUCLEOTIDE SEQUENCE</scope>
</reference>
<protein>
    <submittedName>
        <fullName evidence="1">Uncharacterized protein</fullName>
    </submittedName>
</protein>
<gene>
    <name evidence="1" type="ORF">LCGC14_0997630</name>
</gene>
<proteinExistence type="predicted"/>
<sequence>MVFIPTGERQVGTPGGAVLPSPSGVRLSIAGSQARAVSQLGGALFDVGLKAQRANDNAEFSEMSIKTTSDVETELTRLKQAIQDPDLYNVEARKAIDRITSEAQKNIGRRNRTRFGAVIANINSGANKAIINERFGKIVDREKVSFEGIKDAGIEDMLNGKMTGDQAIATAEVKLSSMFSNGIINQQEFVKDLRKYKVRVKTEEFLGIYKSDPEGAVKKIESDPELLAEQKIDILHKMSSRVTKWNKELEKVVTKATEDAMIKVSKFIDDDEIRDAETLDAIMGVEGFDYKQRKALTKDFQDKISGRTIDDTLAFNEYADDVLRNPNIFSNLEIQTFEDLSPQKRIDLLNIKTRLLSNPIFSNPLFREGMGAIEDEFARNFLDNIDPTKQSRKVDERLAFIDNISARVEAGETNLIKIIREEIDSSLTRIRENRGSGIKVRGEQTVADKKRGQNLLRRLQNGTITKDEMEEYQDLLKK</sequence>
<dbReference type="EMBL" id="LAZR01003832">
    <property type="protein sequence ID" value="KKN14291.1"/>
    <property type="molecule type" value="Genomic_DNA"/>
</dbReference>
<comment type="caution">
    <text evidence="1">The sequence shown here is derived from an EMBL/GenBank/DDBJ whole genome shotgun (WGS) entry which is preliminary data.</text>
</comment>
<name>A0A0F9QMI2_9ZZZZ</name>